<dbReference type="Proteomes" id="UP000027208">
    <property type="component" value="Unassembled WGS sequence"/>
</dbReference>
<reference evidence="13 17" key="5">
    <citation type="journal article" date="2021" name="MSphere">
        <title>Complete Genome Sequencing of Acinetobacter baumannii AC1633 and Acinetobacter nosocomialis AC1530 Unveils a Large Multidrug-Resistant Plasmid Encoding the NDM-1 and OXA-58 Carbapenemases.</title>
        <authorList>
            <person name="Alattraqchi A.G."/>
            <person name="Mohd Rani F."/>
            <person name="A. Rahman N.I."/>
            <person name="Ismail S."/>
            <person name="Cleary D.W."/>
            <person name="Clarke S.C."/>
            <person name="Yeo C.C."/>
        </authorList>
    </citation>
    <scope>NUCLEOTIDE SEQUENCE [LARGE SCALE GENOMIC DNA]</scope>
    <source>
        <strain evidence="13 17">AC1530</strain>
    </source>
</reference>
<dbReference type="FunFam" id="3.90.930.12:FF:000002">
    <property type="entry name" value="50S ribosomal protein L6"/>
    <property type="match status" value="1"/>
</dbReference>
<keyword evidence="5 6" id="KW-0687">Ribonucleoprotein</keyword>
<evidence type="ECO:0000313" key="13">
    <source>
        <dbReference type="EMBL" id="QGA45399.1"/>
    </source>
</evidence>
<organism evidence="11 14">
    <name type="scientific">Acinetobacter nosocomialis</name>
    <dbReference type="NCBI Taxonomy" id="106654"/>
    <lineage>
        <taxon>Bacteria</taxon>
        <taxon>Pseudomonadati</taxon>
        <taxon>Pseudomonadota</taxon>
        <taxon>Gammaproteobacteria</taxon>
        <taxon>Moraxellales</taxon>
        <taxon>Moraxellaceae</taxon>
        <taxon>Acinetobacter</taxon>
        <taxon>Acinetobacter calcoaceticus/baumannii complex</taxon>
    </lineage>
</organism>
<evidence type="ECO:0000313" key="16">
    <source>
        <dbReference type="Proteomes" id="UP000237921"/>
    </source>
</evidence>
<dbReference type="Pfam" id="PF00347">
    <property type="entry name" value="Ribosomal_L6"/>
    <property type="match status" value="2"/>
</dbReference>
<evidence type="ECO:0000313" key="11">
    <source>
        <dbReference type="EMBL" id="KDM52954.1"/>
    </source>
</evidence>
<evidence type="ECO:0000256" key="3">
    <source>
        <dbReference type="ARBA" id="ARBA00022884"/>
    </source>
</evidence>
<dbReference type="InterPro" id="IPR020040">
    <property type="entry name" value="Ribosomal_uL6_a/b-dom"/>
</dbReference>
<dbReference type="NCBIfam" id="TIGR03654">
    <property type="entry name" value="L6_bact"/>
    <property type="match status" value="1"/>
</dbReference>
<evidence type="ECO:0000259" key="9">
    <source>
        <dbReference type="Pfam" id="PF00347"/>
    </source>
</evidence>
<evidence type="ECO:0000256" key="6">
    <source>
        <dbReference type="HAMAP-Rule" id="MF_01365"/>
    </source>
</evidence>
<dbReference type="InterPro" id="IPR002358">
    <property type="entry name" value="Ribosomal_uL6_CS"/>
</dbReference>
<dbReference type="SUPFAM" id="SSF56053">
    <property type="entry name" value="Ribosomal protein L6"/>
    <property type="match status" value="2"/>
</dbReference>
<feature type="domain" description="Large ribosomal subunit protein uL6 alpha-beta" evidence="9">
    <location>
        <begin position="11"/>
        <end position="82"/>
    </location>
</feature>
<keyword evidence="3 6" id="KW-0694">RNA-binding</keyword>
<keyword evidence="4 6" id="KW-0689">Ribosomal protein</keyword>
<dbReference type="EMBL" id="NGDO01000038">
    <property type="protein sequence ID" value="OTL97794.1"/>
    <property type="molecule type" value="Genomic_DNA"/>
</dbReference>
<evidence type="ECO:0000256" key="4">
    <source>
        <dbReference type="ARBA" id="ARBA00022980"/>
    </source>
</evidence>
<dbReference type="InterPro" id="IPR019906">
    <property type="entry name" value="Ribosomal_uL6_bac-type"/>
</dbReference>
<dbReference type="GO" id="GO:0002181">
    <property type="term" value="P:cytoplasmic translation"/>
    <property type="evidence" value="ECO:0007669"/>
    <property type="project" value="TreeGrafter"/>
</dbReference>
<name>A0A0A7XH25_ACINO</name>
<comment type="subunit">
    <text evidence="6">Part of the 50S ribosomal subunit.</text>
</comment>
<accession>A0A0A7XH25</accession>
<sequence length="177" mass="19079">MSRVAKAPVTVPNGVAVTQNGRQVEVKGSKGTLSFNLHALVELKQEEGKLQLAPVKESKDAWMQAGTARAVLNNLVKGVSEGFERKLQLVGVGYKAAVKGTVVNLNLGYSHPIDYALPEGVTAETPTATEIILKSANKQLLGQVAAEIRAYRAPEPYKGKGVRYSDEVILRKEAKKK</sequence>
<proteinExistence type="inferred from homology"/>
<evidence type="ECO:0000256" key="2">
    <source>
        <dbReference type="ARBA" id="ARBA00022730"/>
    </source>
</evidence>
<dbReference type="Proteomes" id="UP000325778">
    <property type="component" value="Chromosome"/>
</dbReference>
<evidence type="ECO:0000256" key="7">
    <source>
        <dbReference type="RuleBase" id="RU003869"/>
    </source>
</evidence>
<dbReference type="PANTHER" id="PTHR11655:SF14">
    <property type="entry name" value="LARGE RIBOSOMAL SUBUNIT PROTEIN UL6M"/>
    <property type="match status" value="1"/>
</dbReference>
<dbReference type="GeneID" id="92797832"/>
<gene>
    <name evidence="6 13" type="primary">rplF</name>
    <name evidence="11" type="ORF">AE32_03218</name>
    <name evidence="10" type="ORF">AL533_00410</name>
    <name evidence="12" type="ORF">B9X58_09195</name>
    <name evidence="13" type="ORF">GD578_17070</name>
</gene>
<dbReference type="InterPro" id="IPR000702">
    <property type="entry name" value="Ribosomal_uL6-like"/>
</dbReference>
<accession>A0A0R0WGE7</accession>
<dbReference type="PANTHER" id="PTHR11655">
    <property type="entry name" value="60S/50S RIBOSOMAL PROTEIN L6/L9"/>
    <property type="match status" value="1"/>
</dbReference>
<dbReference type="STRING" id="106654.B7L44_02900"/>
<evidence type="ECO:0000313" key="12">
    <source>
        <dbReference type="EMBL" id="OTL97794.1"/>
    </source>
</evidence>
<dbReference type="EMBL" id="CP045560">
    <property type="protein sequence ID" value="QGA45399.1"/>
    <property type="molecule type" value="Genomic_DNA"/>
</dbReference>
<dbReference type="AlphaFoldDB" id="A0A0A7XH25"/>
<dbReference type="GO" id="GO:0003735">
    <property type="term" value="F:structural constituent of ribosome"/>
    <property type="evidence" value="ECO:0007669"/>
    <property type="project" value="UniProtKB-UniRule"/>
</dbReference>
<dbReference type="RefSeq" id="WP_002049709.1">
    <property type="nucleotide sequence ID" value="NZ_AMZR01000081.1"/>
</dbReference>
<dbReference type="PROSITE" id="PS00525">
    <property type="entry name" value="RIBOSOMAL_L6_1"/>
    <property type="match status" value="1"/>
</dbReference>
<reference evidence="16" key="4">
    <citation type="submission" date="2017-12" db="EMBL/GenBank/DDBJ databases">
        <title>FDA dAtabase for Regulatory Grade micrObial Sequences (FDA-ARGOS): Supporting development and validation of Infectious Disease Dx tests.</title>
        <authorList>
            <person name="Hoffmann M."/>
            <person name="Allard M."/>
            <person name="Evans P."/>
            <person name="Brown E."/>
            <person name="Tallon L."/>
            <person name="Sadzewicz L."/>
            <person name="Sengamalay N."/>
            <person name="Ott S."/>
            <person name="Godinez A."/>
            <person name="Nagaraj S."/>
            <person name="Vavikolanu K."/>
            <person name="Aluvathingal J."/>
            <person name="Nadendla S."/>
            <person name="Sichtig H."/>
        </authorList>
    </citation>
    <scope>NUCLEOTIDE SEQUENCE [LARGE SCALE GENOMIC DNA]</scope>
    <source>
        <strain evidence="16">FDAARGOS_129</strain>
    </source>
</reference>
<dbReference type="GO" id="GO:0019843">
    <property type="term" value="F:rRNA binding"/>
    <property type="evidence" value="ECO:0007669"/>
    <property type="project" value="UniProtKB-UniRule"/>
</dbReference>
<dbReference type="InterPro" id="IPR036789">
    <property type="entry name" value="Ribosomal_uL6-like_a/b-dom_sf"/>
</dbReference>
<reference evidence="11 14" key="1">
    <citation type="submission" date="2014-04" db="EMBL/GenBank/DDBJ databases">
        <title>The Genome Sequence of Acinetobacter baumanii BIDMC 57.</title>
        <authorList>
            <consortium name="The Broad Institute Genomics Platform"/>
            <consortium name="The Broad Institute Genome Sequencing Center for Infectious Disease"/>
            <person name="Murphy C."/>
            <person name="Cosimi L."/>
            <person name="Cerqueira G."/>
            <person name="Feldgarden M."/>
            <person name="Earl A."/>
            <person name="Spencer M.D."/>
            <person name="Fodor A."/>
            <person name="Sautter R.L."/>
            <person name="Hung D."/>
            <person name="Onderdonk A.B."/>
            <person name="Ernst C."/>
            <person name="Delaney M."/>
            <person name="DuBois A."/>
            <person name="Young S.K."/>
            <person name="Zeng Q."/>
            <person name="Gargeya S."/>
            <person name="Abouelleil A."/>
            <person name="Alvarado L."/>
            <person name="Chapman S.B."/>
            <person name="Gainer-Dewar J."/>
            <person name="Goldberg J."/>
            <person name="Griggs A."/>
            <person name="Gujja S."/>
            <person name="Hansen M."/>
            <person name="Howarth C."/>
            <person name="Imamovic A."/>
            <person name="Larimer J."/>
            <person name="Pearson M."/>
            <person name="Poon T.W."/>
            <person name="Priest M."/>
            <person name="Roberts A."/>
            <person name="Saif S."/>
            <person name="Shea T."/>
            <person name="Sykes S."/>
            <person name="Wortman J."/>
            <person name="Nusbaum C."/>
            <person name="Birren B."/>
        </authorList>
    </citation>
    <scope>NUCLEOTIDE SEQUENCE [LARGE SCALE GENOMIC DNA]</scope>
    <source>
        <strain evidence="11 14">BIDMC 57</strain>
    </source>
</reference>
<accession>K9BCA0</accession>
<comment type="similarity">
    <text evidence="1 6 7">Belongs to the universal ribosomal protein uL6 family.</text>
</comment>
<reference evidence="10" key="3">
    <citation type="submission" date="2017-12" db="EMBL/GenBank/DDBJ databases">
        <title>FDA dAtabase for Regulatory Grade micrObial Sequences (FDA-ARGOS): Supporting development and validation of Infectious Disease Dx tests.</title>
        <authorList>
            <person name="Campos J."/>
            <person name="Goldberg B."/>
            <person name="Tallon L."/>
            <person name="Sadzewicz L."/>
            <person name="Sengamalay N."/>
            <person name="Ott S."/>
            <person name="Godinez A."/>
            <person name="Nagaraj S."/>
            <person name="Vavikolanu K."/>
            <person name="Aluvathingal J."/>
            <person name="Nadendla S."/>
            <person name="Nandy P."/>
            <person name="Hobson J."/>
            <person name="Sichtig H."/>
        </authorList>
    </citation>
    <scope>NUCLEOTIDE SEQUENCE</scope>
    <source>
        <strain evidence="10">FDAARGOS_129</strain>
    </source>
</reference>
<evidence type="ECO:0000256" key="5">
    <source>
        <dbReference type="ARBA" id="ARBA00023274"/>
    </source>
</evidence>
<evidence type="ECO:0000313" key="15">
    <source>
        <dbReference type="Proteomes" id="UP000194767"/>
    </source>
</evidence>
<evidence type="ECO:0000256" key="8">
    <source>
        <dbReference type="RuleBase" id="RU003870"/>
    </source>
</evidence>
<dbReference type="HAMAP" id="MF_01365_B">
    <property type="entry name" value="Ribosomal_uL6_B"/>
    <property type="match status" value="1"/>
</dbReference>
<dbReference type="Proteomes" id="UP000237921">
    <property type="component" value="Chromosome"/>
</dbReference>
<accession>A0A334A202</accession>
<evidence type="ECO:0000256" key="1">
    <source>
        <dbReference type="ARBA" id="ARBA00009356"/>
    </source>
</evidence>
<keyword evidence="2 6" id="KW-0699">rRNA-binding</keyword>
<evidence type="ECO:0000313" key="14">
    <source>
        <dbReference type="Proteomes" id="UP000027208"/>
    </source>
</evidence>
<dbReference type="Gene3D" id="3.90.930.12">
    <property type="entry name" value="Ribosomal protein L6, alpha-beta domain"/>
    <property type="match status" value="2"/>
</dbReference>
<protein>
    <recommendedName>
        <fullName evidence="6">Large ribosomal subunit protein uL6</fullName>
    </recommendedName>
</protein>
<dbReference type="PRINTS" id="PR00059">
    <property type="entry name" value="RIBOSOMALL6"/>
</dbReference>
<dbReference type="EMBL" id="JMUI01000017">
    <property type="protein sequence ID" value="KDM52954.1"/>
    <property type="molecule type" value="Genomic_DNA"/>
</dbReference>
<reference evidence="12 15" key="2">
    <citation type="submission" date="2017-05" db="EMBL/GenBank/DDBJ databases">
        <authorList>
            <person name="Kreiswirth B."/>
            <person name="Manca C."/>
            <person name="Chen L."/>
            <person name="Evans S."/>
            <person name="Fowler V."/>
            <person name="Patel R."/>
            <person name="Chambers H."/>
            <person name="Bonomo R."/>
            <person name="Paul V."/>
            <person name="Sankar J."/>
            <person name="Gaind R."/>
            <person name="Ray P."/>
            <person name="Gautam V."/>
            <person name="Biswal M."/>
            <person name="Datta S."/>
            <person name="Walia K."/>
            <person name="Adams M."/>
            <person name="Nelson K."/>
            <person name="Sutton G."/>
            <person name="Fouts D."/>
            <person name="Hujer K."/>
            <person name="Hujer A."/>
        </authorList>
    </citation>
    <scope>NUCLEOTIDE SEQUENCE [LARGE SCALE GENOMIC DNA]</scope>
    <source>
        <strain evidence="12 15">PR324</strain>
    </source>
</reference>
<dbReference type="KEGG" id="ano:RR32_02260"/>
<feature type="domain" description="Large ribosomal subunit protein uL6 alpha-beta" evidence="9">
    <location>
        <begin position="90"/>
        <end position="164"/>
    </location>
</feature>
<evidence type="ECO:0000313" key="17">
    <source>
        <dbReference type="Proteomes" id="UP000325778"/>
    </source>
</evidence>
<dbReference type="EMBL" id="CP014019">
    <property type="protein sequence ID" value="AVF42979.1"/>
    <property type="molecule type" value="Genomic_DNA"/>
</dbReference>
<evidence type="ECO:0000313" key="10">
    <source>
        <dbReference type="EMBL" id="AVF42979.1"/>
    </source>
</evidence>
<dbReference type="Proteomes" id="UP000194767">
    <property type="component" value="Unassembled WGS sequence"/>
</dbReference>
<dbReference type="GO" id="GO:0022625">
    <property type="term" value="C:cytosolic large ribosomal subunit"/>
    <property type="evidence" value="ECO:0007669"/>
    <property type="project" value="UniProtKB-UniRule"/>
</dbReference>
<comment type="function">
    <text evidence="6 8">This protein binds to the 23S rRNA, and is important in its secondary structure. It is located near the subunit interface in the base of the L7/L12 stalk, and near the tRNA binding site of the peptidyltransferase center.</text>
</comment>
<dbReference type="PIRSF" id="PIRSF002162">
    <property type="entry name" value="Ribosomal_L6"/>
    <property type="match status" value="1"/>
</dbReference>
<dbReference type="FunFam" id="3.90.930.12:FF:000001">
    <property type="entry name" value="50S ribosomal protein L6"/>
    <property type="match status" value="1"/>
</dbReference>